<dbReference type="PANTHER" id="PTHR42051:SF1">
    <property type="entry name" value="MEIOTICALLY UP-REGULATED PROTEIN PB1A10.08"/>
    <property type="match status" value="1"/>
</dbReference>
<dbReference type="OrthoDB" id="4181307at2759"/>
<accession>A0A139H9H5</accession>
<feature type="compositionally biased region" description="Polar residues" evidence="1">
    <location>
        <begin position="212"/>
        <end position="226"/>
    </location>
</feature>
<dbReference type="STRING" id="113226.A0A139H9H5"/>
<feature type="compositionally biased region" description="Polar residues" evidence="1">
    <location>
        <begin position="77"/>
        <end position="88"/>
    </location>
</feature>
<dbReference type="EMBL" id="LFZO01000724">
    <property type="protein sequence ID" value="KXS99081.1"/>
    <property type="molecule type" value="Genomic_DNA"/>
</dbReference>
<dbReference type="PANTHER" id="PTHR42051">
    <property type="entry name" value="MEIOTICALLY UP-REGULATED PROTEIN PB1A10.08"/>
    <property type="match status" value="1"/>
</dbReference>
<comment type="caution">
    <text evidence="2">The sequence shown here is derived from an EMBL/GenBank/DDBJ whole genome shotgun (WGS) entry which is preliminary data.</text>
</comment>
<gene>
    <name evidence="2" type="ORF">AC579_9194</name>
</gene>
<feature type="compositionally biased region" description="Low complexity" evidence="1">
    <location>
        <begin position="36"/>
        <end position="53"/>
    </location>
</feature>
<reference evidence="2 3" key="1">
    <citation type="submission" date="2015-07" db="EMBL/GenBank/DDBJ databases">
        <title>Comparative genomics of the Sigatoka disease complex on banana suggests a link between parallel evolutionary changes in Pseudocercospora fijiensis and Pseudocercospora eumusae and increased virulence on the banana host.</title>
        <authorList>
            <person name="Chang T.-C."/>
            <person name="Salvucci A."/>
            <person name="Crous P.W."/>
            <person name="Stergiopoulos I."/>
        </authorList>
    </citation>
    <scope>NUCLEOTIDE SEQUENCE [LARGE SCALE GENOMIC DNA]</scope>
    <source>
        <strain evidence="2 3">CBS 116634</strain>
    </source>
</reference>
<sequence>MLVPSSFKYSSASMHRQQETSCRPSSRASTQTGSNTSRQSSPRRPLSPLRTTSQPVAIRPPKSPDVAVTSRDRSDSHQQTMLSSQASATLPIRRRKQSIHDPSALPPAVAALLAVTSIPPRRPNRYRTKPASHRRISIEELVSEWKSDESFKTSYPSPGSQALSILLEDAGYAEEHCRKESEPNYLNARSASSESMPSLDSDDQSILSLGSPSTPESLRSSRSYTNLKKEKSRSLPASESCAFDHPLLPRSEPEDEDALLLPIAKKTPPAAKQKSSFKSNLTASLQSLKEAAVNSISSLTRSAPTSSTFPRHPGAPIDDMLWSHPFLFPRFSSEIRPATDGTPSSAERRYLNPMPLTFEEQEAPFQEALHAPFLAESSDDAPKIQLQTYTRGRRRANGKRSGPNPSSEAGRALLGAAGVRQREVRENSDFLRVVVLEMNMRREGKLEQGRAKMWLPPRQACAATAQAGRVPPRWVGESA</sequence>
<proteinExistence type="predicted"/>
<feature type="region of interest" description="Disordered" evidence="1">
    <location>
        <begin position="1"/>
        <end position="105"/>
    </location>
</feature>
<evidence type="ECO:0000313" key="3">
    <source>
        <dbReference type="Proteomes" id="UP000073492"/>
    </source>
</evidence>
<organism evidence="2 3">
    <name type="scientific">Pseudocercospora musae</name>
    <dbReference type="NCBI Taxonomy" id="113226"/>
    <lineage>
        <taxon>Eukaryota</taxon>
        <taxon>Fungi</taxon>
        <taxon>Dikarya</taxon>
        <taxon>Ascomycota</taxon>
        <taxon>Pezizomycotina</taxon>
        <taxon>Dothideomycetes</taxon>
        <taxon>Dothideomycetidae</taxon>
        <taxon>Mycosphaerellales</taxon>
        <taxon>Mycosphaerellaceae</taxon>
        <taxon>Pseudocercospora</taxon>
    </lineage>
</organism>
<evidence type="ECO:0000313" key="2">
    <source>
        <dbReference type="EMBL" id="KXS99081.1"/>
    </source>
</evidence>
<protein>
    <submittedName>
        <fullName evidence="2">Uncharacterized protein</fullName>
    </submittedName>
</protein>
<keyword evidence="3" id="KW-1185">Reference proteome</keyword>
<dbReference type="Proteomes" id="UP000073492">
    <property type="component" value="Unassembled WGS sequence"/>
</dbReference>
<feature type="compositionally biased region" description="Polar residues" evidence="1">
    <location>
        <begin position="7"/>
        <end position="35"/>
    </location>
</feature>
<dbReference type="InterPro" id="IPR034443">
    <property type="entry name" value="PB1A10.08"/>
</dbReference>
<evidence type="ECO:0000256" key="1">
    <source>
        <dbReference type="SAM" id="MobiDB-lite"/>
    </source>
</evidence>
<feature type="compositionally biased region" description="Polar residues" evidence="1">
    <location>
        <begin position="187"/>
        <end position="196"/>
    </location>
</feature>
<dbReference type="AlphaFoldDB" id="A0A139H9H5"/>
<feature type="region of interest" description="Disordered" evidence="1">
    <location>
        <begin position="174"/>
        <end position="252"/>
    </location>
</feature>
<feature type="region of interest" description="Disordered" evidence="1">
    <location>
        <begin position="388"/>
        <end position="410"/>
    </location>
</feature>
<name>A0A139H9H5_9PEZI</name>